<feature type="compositionally biased region" description="Basic and acidic residues" evidence="1">
    <location>
        <begin position="37"/>
        <end position="61"/>
    </location>
</feature>
<evidence type="ECO:0000313" key="3">
    <source>
        <dbReference type="Proteomes" id="UP001050691"/>
    </source>
</evidence>
<dbReference type="Proteomes" id="UP001050691">
    <property type="component" value="Unassembled WGS sequence"/>
</dbReference>
<feature type="compositionally biased region" description="Low complexity" evidence="1">
    <location>
        <begin position="25"/>
        <end position="34"/>
    </location>
</feature>
<keyword evidence="3" id="KW-1185">Reference proteome</keyword>
<name>A0AAV5AC01_9AGAM</name>
<dbReference type="AlphaFoldDB" id="A0AAV5AC01"/>
<evidence type="ECO:0000313" key="2">
    <source>
        <dbReference type="EMBL" id="GJJ10011.1"/>
    </source>
</evidence>
<accession>A0AAV5AC01</accession>
<dbReference type="EMBL" id="BPWL01000004">
    <property type="protein sequence ID" value="GJJ10011.1"/>
    <property type="molecule type" value="Genomic_DNA"/>
</dbReference>
<protein>
    <submittedName>
        <fullName evidence="2">Uncharacterized protein</fullName>
    </submittedName>
</protein>
<organism evidence="2 3">
    <name type="scientific">Clathrus columnatus</name>
    <dbReference type="NCBI Taxonomy" id="1419009"/>
    <lineage>
        <taxon>Eukaryota</taxon>
        <taxon>Fungi</taxon>
        <taxon>Dikarya</taxon>
        <taxon>Basidiomycota</taxon>
        <taxon>Agaricomycotina</taxon>
        <taxon>Agaricomycetes</taxon>
        <taxon>Phallomycetidae</taxon>
        <taxon>Phallales</taxon>
        <taxon>Clathraceae</taxon>
        <taxon>Clathrus</taxon>
    </lineage>
</organism>
<comment type="caution">
    <text evidence="2">The sequence shown here is derived from an EMBL/GenBank/DDBJ whole genome shotgun (WGS) entry which is preliminary data.</text>
</comment>
<evidence type="ECO:0000256" key="1">
    <source>
        <dbReference type="SAM" id="MobiDB-lite"/>
    </source>
</evidence>
<gene>
    <name evidence="2" type="ORF">Clacol_004237</name>
</gene>
<proteinExistence type="predicted"/>
<sequence>MATVAKPATECCSTDTSTSAEDKTTVTGSGTTGVESIQEKKEDEKREEKKDGAKEEEKKEEDIILDTTVHGVFSMTREVRLRSKKFNPSVILQFDAYRVVLLRLSILYGMLSQCSRPNGSIPYDEIVGEFAGTSE</sequence>
<reference evidence="2" key="1">
    <citation type="submission" date="2021-10" db="EMBL/GenBank/DDBJ databases">
        <title>De novo Genome Assembly of Clathrus columnatus (Basidiomycota, Fungi) Using Illumina and Nanopore Sequence Data.</title>
        <authorList>
            <person name="Ogiso-Tanaka E."/>
            <person name="Itagaki H."/>
            <person name="Hosoya T."/>
            <person name="Hosaka K."/>
        </authorList>
    </citation>
    <scope>NUCLEOTIDE SEQUENCE</scope>
    <source>
        <strain evidence="2">MO-923</strain>
    </source>
</reference>
<feature type="region of interest" description="Disordered" evidence="1">
    <location>
        <begin position="1"/>
        <end position="61"/>
    </location>
</feature>